<evidence type="ECO:0000259" key="7">
    <source>
        <dbReference type="Pfam" id="PF00586"/>
    </source>
</evidence>
<evidence type="ECO:0000256" key="5">
    <source>
        <dbReference type="ARBA" id="ARBA00022840"/>
    </source>
</evidence>
<dbReference type="InterPro" id="IPR051169">
    <property type="entry name" value="NADH-Q_oxidoreductase"/>
</dbReference>
<keyword evidence="3" id="KW-0547">Nucleotide-binding</keyword>
<gene>
    <name evidence="9" type="primary">selD</name>
    <name evidence="9" type="ORF">HQ497_11015</name>
</gene>
<dbReference type="Proteomes" id="UP000754644">
    <property type="component" value="Unassembled WGS sequence"/>
</dbReference>
<dbReference type="EMBL" id="JABMOJ010000417">
    <property type="protein sequence ID" value="NQV65882.1"/>
    <property type="molecule type" value="Genomic_DNA"/>
</dbReference>
<dbReference type="GO" id="GO:0005524">
    <property type="term" value="F:ATP binding"/>
    <property type="evidence" value="ECO:0007669"/>
    <property type="project" value="UniProtKB-KW"/>
</dbReference>
<keyword evidence="2" id="KW-0285">Flavoprotein</keyword>
<dbReference type="Pfam" id="PF07992">
    <property type="entry name" value="Pyr_redox_2"/>
    <property type="match status" value="1"/>
</dbReference>
<evidence type="ECO:0000259" key="8">
    <source>
        <dbReference type="Pfam" id="PF07992"/>
    </source>
</evidence>
<protein>
    <submittedName>
        <fullName evidence="9">Selenide, water dikinase SelD</fullName>
        <ecNumber evidence="9">2.7.9.3</ecNumber>
    </submittedName>
</protein>
<reference evidence="9" key="1">
    <citation type="submission" date="2020-05" db="EMBL/GenBank/DDBJ databases">
        <title>Sulfur intermediates as new biogeochemical hubs in an aquatic model microbial ecosystem.</title>
        <authorList>
            <person name="Vigneron A."/>
        </authorList>
    </citation>
    <scope>NUCLEOTIDE SEQUENCE</scope>
    <source>
        <strain evidence="9">Bin.250</strain>
    </source>
</reference>
<dbReference type="InterPro" id="IPR036921">
    <property type="entry name" value="PurM-like_N_sf"/>
</dbReference>
<dbReference type="InterPro" id="IPR036188">
    <property type="entry name" value="FAD/NAD-bd_sf"/>
</dbReference>
<dbReference type="AlphaFoldDB" id="A0A973A9V9"/>
<dbReference type="Gene3D" id="3.50.50.100">
    <property type="match status" value="1"/>
</dbReference>
<comment type="cofactor">
    <cofactor evidence="1">
        <name>FAD</name>
        <dbReference type="ChEBI" id="CHEBI:57692"/>
    </cofactor>
</comment>
<dbReference type="NCBIfam" id="TIGR00476">
    <property type="entry name" value="selD"/>
    <property type="match status" value="1"/>
</dbReference>
<name>A0A973A9V9_9GAMM</name>
<dbReference type="InterPro" id="IPR004536">
    <property type="entry name" value="SPS/SelD"/>
</dbReference>
<dbReference type="GO" id="GO:0019646">
    <property type="term" value="P:aerobic electron transport chain"/>
    <property type="evidence" value="ECO:0007669"/>
    <property type="project" value="TreeGrafter"/>
</dbReference>
<dbReference type="GO" id="GO:0004756">
    <property type="term" value="F:selenide, water dikinase activity"/>
    <property type="evidence" value="ECO:0007669"/>
    <property type="project" value="UniProtKB-EC"/>
</dbReference>
<keyword evidence="5" id="KW-0067">ATP-binding</keyword>
<proteinExistence type="predicted"/>
<keyword evidence="4" id="KW-0274">FAD</keyword>
<accession>A0A973A9V9</accession>
<evidence type="ECO:0000313" key="10">
    <source>
        <dbReference type="Proteomes" id="UP000754644"/>
    </source>
</evidence>
<dbReference type="Pfam" id="PF00586">
    <property type="entry name" value="AIRS"/>
    <property type="match status" value="1"/>
</dbReference>
<dbReference type="SUPFAM" id="SSF55326">
    <property type="entry name" value="PurM N-terminal domain-like"/>
    <property type="match status" value="1"/>
</dbReference>
<dbReference type="PANTHER" id="PTHR42913:SF9">
    <property type="entry name" value="SLR1591 PROTEIN"/>
    <property type="match status" value="1"/>
</dbReference>
<dbReference type="InterPro" id="IPR036676">
    <property type="entry name" value="PurM-like_C_sf"/>
</dbReference>
<evidence type="ECO:0000256" key="6">
    <source>
        <dbReference type="ARBA" id="ARBA00023002"/>
    </source>
</evidence>
<feature type="domain" description="PurM-like N-terminal" evidence="7">
    <location>
        <begin position="429"/>
        <end position="537"/>
    </location>
</feature>
<evidence type="ECO:0000313" key="9">
    <source>
        <dbReference type="EMBL" id="NQV65882.1"/>
    </source>
</evidence>
<dbReference type="InterPro" id="IPR023753">
    <property type="entry name" value="FAD/NAD-binding_dom"/>
</dbReference>
<evidence type="ECO:0000256" key="3">
    <source>
        <dbReference type="ARBA" id="ARBA00022741"/>
    </source>
</evidence>
<dbReference type="Gene3D" id="3.30.1330.10">
    <property type="entry name" value="PurM-like, N-terminal domain"/>
    <property type="match status" value="1"/>
</dbReference>
<evidence type="ECO:0000256" key="2">
    <source>
        <dbReference type="ARBA" id="ARBA00022630"/>
    </source>
</evidence>
<dbReference type="Gene3D" id="3.90.650.10">
    <property type="entry name" value="PurM-like C-terminal domain"/>
    <property type="match status" value="1"/>
</dbReference>
<comment type="caution">
    <text evidence="9">The sequence shown here is derived from an EMBL/GenBank/DDBJ whole genome shotgun (WGS) entry which is preliminary data.</text>
</comment>
<dbReference type="InterPro" id="IPR016188">
    <property type="entry name" value="PurM-like_N"/>
</dbReference>
<feature type="non-terminal residue" evidence="9">
    <location>
        <position position="603"/>
    </location>
</feature>
<feature type="domain" description="FAD/NAD(P)-binding" evidence="8">
    <location>
        <begin position="10"/>
        <end position="313"/>
    </location>
</feature>
<keyword evidence="9" id="KW-0808">Transferase</keyword>
<dbReference type="SUPFAM" id="SSF51905">
    <property type="entry name" value="FAD/NAD(P)-binding domain"/>
    <property type="match status" value="2"/>
</dbReference>
<dbReference type="PANTHER" id="PTHR42913">
    <property type="entry name" value="APOPTOSIS-INDUCING FACTOR 1"/>
    <property type="match status" value="1"/>
</dbReference>
<sequence length="603" mass="65359">MNRSAFIAKELVLLGGGHSHVLVLRKLAMQPIVGLQITLISPDVETPYSGMLPGLVAGHYDAKDMHIDLVRLCRFAGARLIQASAFDIDPVNRRVRCQGRPDIGYDILSIDIGITPAVIDVPGARENVIAVKPINRFLHQWQECLDRVASGTVKDIGFVGGGAGGVELCLAVHHYLTSVAPKLSPQPISFRLFVDQDVLLPDYTPAVQALFSQQLAQRGIELHRNFRVVEVLQKTVVSATAQRCAVDEIFWVTSAAAQPWLAETLLATDDNGFVEVRDTLQVSNFDDVFAVGDTAHVLAHPRPKAGVFAVRQGPVLYENIRRQLLGKPLKHFTPQTSFLSLVSTGDKAAVAMKFGVSVYGRWAWHLKNWIDRRFMRQFNALPPMPLESGQGLLADVDTQMQCGGCGSKVSADLLAEVLGNLDMQISELDDAAIYRAPADKLMLHTVDVFKAFIEDPYVLAKIAVNHAVSDIYAMGGEAVTAMAIVTTPYATPSATRHLLEQLMQGAWDQLKEEGISLVGGHTTEGAELSVGFAVNGIADESRLLKKAGMRPGQVLILTKPLGTGTLFAADMQHQARGRWIEAAVQAMLQSNAAAGAIFGALSE</sequence>
<organism evidence="9 10">
    <name type="scientific">SAR86 cluster bacterium</name>
    <dbReference type="NCBI Taxonomy" id="2030880"/>
    <lineage>
        <taxon>Bacteria</taxon>
        <taxon>Pseudomonadati</taxon>
        <taxon>Pseudomonadota</taxon>
        <taxon>Gammaproteobacteria</taxon>
        <taxon>SAR86 cluster</taxon>
    </lineage>
</organism>
<evidence type="ECO:0000256" key="1">
    <source>
        <dbReference type="ARBA" id="ARBA00001974"/>
    </source>
</evidence>
<dbReference type="EC" id="2.7.9.3" evidence="9"/>
<dbReference type="GO" id="GO:0003955">
    <property type="term" value="F:NAD(P)H dehydrogenase (quinone) activity"/>
    <property type="evidence" value="ECO:0007669"/>
    <property type="project" value="TreeGrafter"/>
</dbReference>
<dbReference type="InterPro" id="IPR017584">
    <property type="entry name" value="Pyridine_nucleo_diS_OxRdtase_N"/>
</dbReference>
<dbReference type="NCBIfam" id="TIGR03169">
    <property type="entry name" value="Nterm_to_SelD"/>
    <property type="match status" value="1"/>
</dbReference>
<dbReference type="SUPFAM" id="SSF56042">
    <property type="entry name" value="PurM C-terminal domain-like"/>
    <property type="match status" value="1"/>
</dbReference>
<evidence type="ECO:0000256" key="4">
    <source>
        <dbReference type="ARBA" id="ARBA00022827"/>
    </source>
</evidence>
<keyword evidence="6" id="KW-0560">Oxidoreductase</keyword>